<dbReference type="Proteomes" id="UP000054018">
    <property type="component" value="Unassembled WGS sequence"/>
</dbReference>
<accession>A0A0C9YU30</accession>
<evidence type="ECO:0000313" key="2">
    <source>
        <dbReference type="EMBL" id="KIK20251.1"/>
    </source>
</evidence>
<dbReference type="HOGENOM" id="CLU_063279_0_0_1"/>
<name>A0A0C9YU30_9AGAM</name>
<reference evidence="2 3" key="1">
    <citation type="submission" date="2014-04" db="EMBL/GenBank/DDBJ databases">
        <authorList>
            <consortium name="DOE Joint Genome Institute"/>
            <person name="Kuo A."/>
            <person name="Kohler A."/>
            <person name="Costa M.D."/>
            <person name="Nagy L.G."/>
            <person name="Floudas D."/>
            <person name="Copeland A."/>
            <person name="Barry K.W."/>
            <person name="Cichocki N."/>
            <person name="Veneault-Fourrey C."/>
            <person name="LaButti K."/>
            <person name="Lindquist E.A."/>
            <person name="Lipzen A."/>
            <person name="Lundell T."/>
            <person name="Morin E."/>
            <person name="Murat C."/>
            <person name="Sun H."/>
            <person name="Tunlid A."/>
            <person name="Henrissat B."/>
            <person name="Grigoriev I.V."/>
            <person name="Hibbett D.S."/>
            <person name="Martin F."/>
            <person name="Nordberg H.P."/>
            <person name="Cantor M.N."/>
            <person name="Hua S.X."/>
        </authorList>
    </citation>
    <scope>NUCLEOTIDE SEQUENCE [LARGE SCALE GENOMIC DNA]</scope>
    <source>
        <strain evidence="2 3">441</strain>
    </source>
</reference>
<organism evidence="2 3">
    <name type="scientific">Pisolithus microcarpus 441</name>
    <dbReference type="NCBI Taxonomy" id="765257"/>
    <lineage>
        <taxon>Eukaryota</taxon>
        <taxon>Fungi</taxon>
        <taxon>Dikarya</taxon>
        <taxon>Basidiomycota</taxon>
        <taxon>Agaricomycotina</taxon>
        <taxon>Agaricomycetes</taxon>
        <taxon>Agaricomycetidae</taxon>
        <taxon>Boletales</taxon>
        <taxon>Sclerodermatineae</taxon>
        <taxon>Pisolithaceae</taxon>
        <taxon>Pisolithus</taxon>
    </lineage>
</organism>
<feature type="region of interest" description="Disordered" evidence="1">
    <location>
        <begin position="99"/>
        <end position="223"/>
    </location>
</feature>
<reference evidence="3" key="2">
    <citation type="submission" date="2015-01" db="EMBL/GenBank/DDBJ databases">
        <title>Evolutionary Origins and Diversification of the Mycorrhizal Mutualists.</title>
        <authorList>
            <consortium name="DOE Joint Genome Institute"/>
            <consortium name="Mycorrhizal Genomics Consortium"/>
            <person name="Kohler A."/>
            <person name="Kuo A."/>
            <person name="Nagy L.G."/>
            <person name="Floudas D."/>
            <person name="Copeland A."/>
            <person name="Barry K.W."/>
            <person name="Cichocki N."/>
            <person name="Veneault-Fourrey C."/>
            <person name="LaButti K."/>
            <person name="Lindquist E.A."/>
            <person name="Lipzen A."/>
            <person name="Lundell T."/>
            <person name="Morin E."/>
            <person name="Murat C."/>
            <person name="Riley R."/>
            <person name="Ohm R."/>
            <person name="Sun H."/>
            <person name="Tunlid A."/>
            <person name="Henrissat B."/>
            <person name="Grigoriev I.V."/>
            <person name="Hibbett D.S."/>
            <person name="Martin F."/>
        </authorList>
    </citation>
    <scope>NUCLEOTIDE SEQUENCE [LARGE SCALE GENOMIC DNA]</scope>
    <source>
        <strain evidence="3">441</strain>
    </source>
</reference>
<proteinExistence type="predicted"/>
<evidence type="ECO:0000256" key="1">
    <source>
        <dbReference type="SAM" id="MobiDB-lite"/>
    </source>
</evidence>
<feature type="compositionally biased region" description="Basic residues" evidence="1">
    <location>
        <begin position="113"/>
        <end position="122"/>
    </location>
</feature>
<dbReference type="AlphaFoldDB" id="A0A0C9YU30"/>
<protein>
    <submittedName>
        <fullName evidence="2">Uncharacterized protein</fullName>
    </submittedName>
</protein>
<keyword evidence="3" id="KW-1185">Reference proteome</keyword>
<feature type="compositionally biased region" description="Pro residues" evidence="1">
    <location>
        <begin position="184"/>
        <end position="194"/>
    </location>
</feature>
<sequence length="223" mass="24338">MSNMQAQASAPLEWPTRGQYDCICIKYSFGHIHKVSHTAWLQHLANASSEEEHQQIRTARLLGEQMMSLPPLAIPSSPPTHNYSVPPSMLRIEALQGLAKQAREDHDPNKYVGCHKHARSKQPIHLTQDEDNSGLQPDVDETSGPMLSQPVHPDNGGIDPINNNLSPPPSLSQSPPQDVTDMCSPPPPPPPLCSPPSQDKTDTCSPLPPPSHAEQASPAIMYQ</sequence>
<evidence type="ECO:0000313" key="3">
    <source>
        <dbReference type="Proteomes" id="UP000054018"/>
    </source>
</evidence>
<dbReference type="EMBL" id="KN833769">
    <property type="protein sequence ID" value="KIK20251.1"/>
    <property type="molecule type" value="Genomic_DNA"/>
</dbReference>
<gene>
    <name evidence="2" type="ORF">PISMIDRAFT_13141</name>
</gene>
<dbReference type="OrthoDB" id="2687594at2759"/>
<feature type="compositionally biased region" description="Low complexity" evidence="1">
    <location>
        <begin position="158"/>
        <end position="178"/>
    </location>
</feature>